<dbReference type="GO" id="GO:0004427">
    <property type="term" value="F:inorganic diphosphate phosphatase activity"/>
    <property type="evidence" value="ECO:0007669"/>
    <property type="project" value="UniProtKB-EC"/>
</dbReference>
<comment type="caution">
    <text evidence="10">The sequence shown here is derived from an EMBL/GenBank/DDBJ whole genome shotgun (WGS) entry which is preliminary data.</text>
</comment>
<evidence type="ECO:0000259" key="9">
    <source>
        <dbReference type="Pfam" id="PF02833"/>
    </source>
</evidence>
<keyword evidence="4" id="KW-0378">Hydrolase</keyword>
<gene>
    <name evidence="10" type="ORF">EDEG_03702</name>
</gene>
<accession>J9DKA8</accession>
<dbReference type="SUPFAM" id="SSF64182">
    <property type="entry name" value="DHH phosphoesterases"/>
    <property type="match status" value="1"/>
</dbReference>
<dbReference type="Gene3D" id="3.90.1640.10">
    <property type="entry name" value="inorganic pyrophosphatase (n-terminal core)"/>
    <property type="match status" value="1"/>
</dbReference>
<protein>
    <recommendedName>
        <fullName evidence="2">inorganic diphosphatase</fullName>
        <ecNumber evidence="2">3.6.1.1</ecNumber>
    </recommendedName>
    <alternativeName>
        <fullName evidence="6">Pyrophosphate phospho-hydrolase</fullName>
    </alternativeName>
</protein>
<keyword evidence="5" id="KW-0464">Manganese</keyword>
<reference evidence="11" key="2">
    <citation type="submission" date="2015-07" db="EMBL/GenBank/DDBJ databases">
        <title>Contrasting host-pathogen interactions and genome evolution in two generalist and specialist microsporidian pathogens of mosquitoes.</title>
        <authorList>
            <consortium name="The Broad Institute Genomics Platform"/>
            <consortium name="The Broad Institute Genome Sequencing Center for Infectious Disease"/>
            <person name="Cuomo C.A."/>
            <person name="Sanscrainte N.D."/>
            <person name="Goldberg J.M."/>
            <person name="Heiman D."/>
            <person name="Young S."/>
            <person name="Zeng Q."/>
            <person name="Becnel J.J."/>
            <person name="Birren B.W."/>
        </authorList>
    </citation>
    <scope>NUCLEOTIDE SEQUENCE [LARGE SCALE GENOMIC DNA]</scope>
    <source>
        <strain evidence="11">USNM 41457</strain>
    </source>
</reference>
<evidence type="ECO:0000313" key="10">
    <source>
        <dbReference type="EMBL" id="EJW01812.1"/>
    </source>
</evidence>
<dbReference type="VEuPathDB" id="MicrosporidiaDB:EDEG_03702"/>
<organism evidence="10 11">
    <name type="scientific">Edhazardia aedis (strain USNM 41457)</name>
    <name type="common">Microsporidian parasite</name>
    <dbReference type="NCBI Taxonomy" id="1003232"/>
    <lineage>
        <taxon>Eukaryota</taxon>
        <taxon>Fungi</taxon>
        <taxon>Fungi incertae sedis</taxon>
        <taxon>Microsporidia</taxon>
        <taxon>Edhazardia</taxon>
    </lineage>
</organism>
<proteinExistence type="predicted"/>
<keyword evidence="3" id="KW-0479">Metal-binding</keyword>
<dbReference type="EMBL" id="AFBI03000112">
    <property type="protein sequence ID" value="EJW01812.1"/>
    <property type="molecule type" value="Genomic_DNA"/>
</dbReference>
<evidence type="ECO:0000256" key="4">
    <source>
        <dbReference type="ARBA" id="ARBA00022801"/>
    </source>
</evidence>
<evidence type="ECO:0000259" key="8">
    <source>
        <dbReference type="Pfam" id="PF01368"/>
    </source>
</evidence>
<dbReference type="OMA" id="EDWIDRE"/>
<evidence type="ECO:0000256" key="3">
    <source>
        <dbReference type="ARBA" id="ARBA00022723"/>
    </source>
</evidence>
<sequence>MTTLFEKRFKDFFKKNHTRITQPDVVICLGNEGADIDSFISSLVVAFAEDCIHVINMRKEVFKSKGDLMYLCDLFRIDTDDLIYLERPLLTSVATKQIGSYFLVNDVAIPLSEKRIKLILTDHNEPVDELREFEVTMVIDHHRLENKVEQAKRIYIDVDVGSATTLVAKYLGDDLSRKHHCIKDPKNTDPEKVTLCESIAKLLLIPIVIDTSHLKRRTSVFDSYEYKRLKRKAGVKKLELKTIRKNIQKARINDSKIATDIILQKDFKKYIQDKIVFGIATVKYNFEDWIEREGKNVAGLGPEKIGLGLWVKLDDFRRSAGLDFLMVGCNWRSSRRFIIINFPLIELFARQNDLSLTTYKGVEMYIASEEQSRKNIAPKIREFLSKISFKK</sequence>
<keyword evidence="11" id="KW-1185">Reference proteome</keyword>
<dbReference type="GO" id="GO:0046872">
    <property type="term" value="F:metal ion binding"/>
    <property type="evidence" value="ECO:0007669"/>
    <property type="project" value="UniProtKB-KW"/>
</dbReference>
<evidence type="ECO:0000256" key="7">
    <source>
        <dbReference type="ARBA" id="ARBA00047820"/>
    </source>
</evidence>
<evidence type="ECO:0000256" key="1">
    <source>
        <dbReference type="ARBA" id="ARBA00001936"/>
    </source>
</evidence>
<dbReference type="InterPro" id="IPR004097">
    <property type="entry name" value="DHHA2"/>
</dbReference>
<dbReference type="InterPro" id="IPR001667">
    <property type="entry name" value="DDH_dom"/>
</dbReference>
<comment type="catalytic activity">
    <reaction evidence="7">
        <text>diphosphate + H2O = 2 phosphate + H(+)</text>
        <dbReference type="Rhea" id="RHEA:24576"/>
        <dbReference type="ChEBI" id="CHEBI:15377"/>
        <dbReference type="ChEBI" id="CHEBI:15378"/>
        <dbReference type="ChEBI" id="CHEBI:33019"/>
        <dbReference type="ChEBI" id="CHEBI:43474"/>
        <dbReference type="EC" id="3.6.1.1"/>
    </reaction>
</comment>
<dbReference type="Proteomes" id="UP000003163">
    <property type="component" value="Unassembled WGS sequence"/>
</dbReference>
<dbReference type="PANTHER" id="PTHR12112">
    <property type="entry name" value="BNIP - RELATED"/>
    <property type="match status" value="1"/>
</dbReference>
<dbReference type="PANTHER" id="PTHR12112:SF22">
    <property type="entry name" value="MANGANESE-DEPENDENT INORGANIC PYROPHOSPHATASE-RELATED"/>
    <property type="match status" value="1"/>
</dbReference>
<dbReference type="Pfam" id="PF02833">
    <property type="entry name" value="DHHA2"/>
    <property type="match status" value="1"/>
</dbReference>
<evidence type="ECO:0000256" key="2">
    <source>
        <dbReference type="ARBA" id="ARBA00012146"/>
    </source>
</evidence>
<reference evidence="10 11" key="1">
    <citation type="submission" date="2011-08" db="EMBL/GenBank/DDBJ databases">
        <authorList>
            <person name="Liu Z.J."/>
            <person name="Shi F.L."/>
            <person name="Lu J.Q."/>
            <person name="Li M."/>
            <person name="Wang Z.L."/>
        </authorList>
    </citation>
    <scope>NUCLEOTIDE SEQUENCE [LARGE SCALE GENOMIC DNA]</scope>
    <source>
        <strain evidence="10 11">USNM 41457</strain>
    </source>
</reference>
<feature type="domain" description="DDH" evidence="8">
    <location>
        <begin position="26"/>
        <end position="182"/>
    </location>
</feature>
<dbReference type="OrthoDB" id="374045at2759"/>
<evidence type="ECO:0000313" key="11">
    <source>
        <dbReference type="Proteomes" id="UP000003163"/>
    </source>
</evidence>
<name>J9DKA8_EDHAE</name>
<dbReference type="InParanoid" id="J9DKA8"/>
<dbReference type="EC" id="3.6.1.1" evidence="2"/>
<dbReference type="GO" id="GO:0005737">
    <property type="term" value="C:cytoplasm"/>
    <property type="evidence" value="ECO:0007669"/>
    <property type="project" value="InterPro"/>
</dbReference>
<comment type="cofactor">
    <cofactor evidence="1">
        <name>Mn(2+)</name>
        <dbReference type="ChEBI" id="CHEBI:29035"/>
    </cofactor>
</comment>
<evidence type="ECO:0000256" key="6">
    <source>
        <dbReference type="ARBA" id="ARBA00032535"/>
    </source>
</evidence>
<evidence type="ECO:0000256" key="5">
    <source>
        <dbReference type="ARBA" id="ARBA00023211"/>
    </source>
</evidence>
<dbReference type="AlphaFoldDB" id="J9DKA8"/>
<dbReference type="Pfam" id="PF01368">
    <property type="entry name" value="DHH"/>
    <property type="match status" value="1"/>
</dbReference>
<dbReference type="InterPro" id="IPR038222">
    <property type="entry name" value="DHHA2_dom_sf"/>
</dbReference>
<dbReference type="STRING" id="1003232.J9DKA8"/>
<dbReference type="Gene3D" id="3.10.310.20">
    <property type="entry name" value="DHHA2 domain"/>
    <property type="match status" value="1"/>
</dbReference>
<dbReference type="HOGENOM" id="CLU_059048_0_0_1"/>
<feature type="domain" description="DHHA2" evidence="9">
    <location>
        <begin position="246"/>
        <end position="382"/>
    </location>
</feature>
<dbReference type="InterPro" id="IPR038763">
    <property type="entry name" value="DHH_sf"/>
</dbReference>
<dbReference type="FunCoup" id="J9DKA8">
    <property type="interactions" value="50"/>
</dbReference>